<dbReference type="Gene3D" id="1.10.8.10">
    <property type="entry name" value="DNA helicase RuvA subunit, C-terminal domain"/>
    <property type="match status" value="1"/>
</dbReference>
<dbReference type="InterPro" id="IPR041918">
    <property type="entry name" value="UBA_HUWE1"/>
</dbReference>
<dbReference type="Gene3D" id="3.30.720.50">
    <property type="match status" value="1"/>
</dbReference>
<keyword evidence="16" id="KW-1133">Transmembrane helix</keyword>
<dbReference type="Pfam" id="PF00632">
    <property type="entry name" value="HECT"/>
    <property type="match status" value="1"/>
</dbReference>
<evidence type="ECO:0000256" key="5">
    <source>
        <dbReference type="ARBA" id="ARBA00022448"/>
    </source>
</evidence>
<evidence type="ECO:0000256" key="14">
    <source>
        <dbReference type="PROSITE-ProRule" id="PRU00104"/>
    </source>
</evidence>
<dbReference type="GO" id="GO:0051028">
    <property type="term" value="P:mRNA transport"/>
    <property type="evidence" value="ECO:0007669"/>
    <property type="project" value="UniProtKB-KW"/>
</dbReference>
<dbReference type="Gene3D" id="3.30.2410.10">
    <property type="entry name" value="Hect, E3 ligase catalytic domain"/>
    <property type="match status" value="1"/>
</dbReference>
<dbReference type="Gene3D" id="3.30.2160.10">
    <property type="entry name" value="Hect, E3 ligase catalytic domain"/>
    <property type="match status" value="1"/>
</dbReference>
<dbReference type="EMBL" id="CAXITT010000039">
    <property type="protein sequence ID" value="CAL1528834.1"/>
    <property type="molecule type" value="Genomic_DNA"/>
</dbReference>
<feature type="compositionally biased region" description="Basic and acidic residues" evidence="15">
    <location>
        <begin position="1579"/>
        <end position="1595"/>
    </location>
</feature>
<feature type="compositionally biased region" description="Polar residues" evidence="15">
    <location>
        <begin position="767"/>
        <end position="786"/>
    </location>
</feature>
<protein>
    <recommendedName>
        <fullName evidence="4">HECT-type E3 ubiquitin transferase</fullName>
        <ecNumber evidence="4">2.3.2.26</ecNumber>
    </recommendedName>
</protein>
<evidence type="ECO:0000256" key="15">
    <source>
        <dbReference type="SAM" id="MobiDB-lite"/>
    </source>
</evidence>
<evidence type="ECO:0000256" key="13">
    <source>
        <dbReference type="ARBA" id="ARBA00034494"/>
    </source>
</evidence>
<feature type="compositionally biased region" description="Low complexity" evidence="15">
    <location>
        <begin position="3274"/>
        <end position="3312"/>
    </location>
</feature>
<feature type="compositionally biased region" description="Polar residues" evidence="15">
    <location>
        <begin position="3651"/>
        <end position="3667"/>
    </location>
</feature>
<keyword evidence="11" id="KW-0234">DNA repair</keyword>
<feature type="region of interest" description="Disordered" evidence="15">
    <location>
        <begin position="2511"/>
        <end position="2585"/>
    </location>
</feature>
<feature type="domain" description="WWE" evidence="19">
    <location>
        <begin position="1764"/>
        <end position="1841"/>
    </location>
</feature>
<dbReference type="SMART" id="SM00119">
    <property type="entry name" value="HECTc"/>
    <property type="match status" value="1"/>
</dbReference>
<feature type="compositionally biased region" description="Polar residues" evidence="15">
    <location>
        <begin position="2993"/>
        <end position="3004"/>
    </location>
</feature>
<feature type="region of interest" description="Disordered" evidence="15">
    <location>
        <begin position="815"/>
        <end position="834"/>
    </location>
</feature>
<dbReference type="InterPro" id="IPR025527">
    <property type="entry name" value="HUWE1/Rev1_UBM"/>
</dbReference>
<feature type="region of interest" description="Disordered" evidence="15">
    <location>
        <begin position="3105"/>
        <end position="3134"/>
    </location>
</feature>
<dbReference type="FunFam" id="3.30.2410.10:FF:000004">
    <property type="entry name" value="E3 ubiquitin-protein ligase HUWE1, variant"/>
    <property type="match status" value="1"/>
</dbReference>
<dbReference type="PROSITE" id="PS50030">
    <property type="entry name" value="UBA"/>
    <property type="match status" value="1"/>
</dbReference>
<comment type="similarity">
    <text evidence="13">Belongs to the UPL family. TOM1/PTR1 subfamily.</text>
</comment>
<evidence type="ECO:0000256" key="7">
    <source>
        <dbReference type="ARBA" id="ARBA00022679"/>
    </source>
</evidence>
<sequence length="4819" mass="523747">MKVDRSKLKKSSSEVPADCKVLIDKLKSLSSDDLFKELKDIKAWTYGKCELYHWADILDVFDAILEKSCTKESDKKWTFHCDLQGSEQLKKLLLEILRFTALLIEHSFSRHLYNSMDHLTTLLTSCDMSTVLYVLNLLYVFSKRSNFITRMNPEKKQGLIQRLIHLAESWGGKENGFGLAECCQDLPSGSFPPSATTLHFEFYTESKEDKSNRKLQPGTATVIQSIHMENVDKTGRMPSQIMEDILDSYDVPEEKQVLLFTHIRLACLFSNYEARVHCVQARLQAISILVYSSAIQDNMNVILYPGLIEELVDIVEIKDAALVDIKSAALRTLTSVIHIERNPRLNSIIDATGASSYHGFLPVLVRTCIQHMIDPELKPFTQTYATSLFSFLYHLASYDNGVEALVSCGMMESLLKVINWYGDGQEHITFVTRAVRVIDLITNMDMAAFQAHGGLQAFINRLEHEVNICRKEQPFVIRPRGREISMDGMVDSPLSVAMDTSITEETVDGEQHAISSDSTATANINAASNSAPSSAADPSFSHLPVSDSIKSGEDGNLLPNNKGRHCFAQRAALLKSMLNFMKKAIPDLSFAESIRHLMDGSLPKSLKHIISNAEYYGPSLFLLATDVVTVYVFQEPSLLSSLQDKGLTDVVLHALLIKDVPATREVLASLPNVFSALCLNARGLEAFVACKPFDRLFKVLLSPDYLPAMRRRRSSDTFGDTASNLGNAMDELMRHQPSLRTDATKAIIKLLEEICSMGQDPHFICQKQQPKSDQTVAQSSSVRSPQSNEASSSDEEEDEEVEMPHMPPSITASAHITASQVKPAAPSTSHQDPLQMQERQAIPLMDYVLNVMKFVEAILSNNSTDDHCKEFVAQNGLKPLMSILGLPNLPIDFPSSPACQAVSSACKSVLTLSRESKVIKQGLLQMHEVLQKLEPLHRPLESPGGSVLLHELANSAHVPDATLSPSATPLLHALASAHAYIMMFVHVCRMGQTDIRTISVDNWGSDLGLEVLKGLSSLYNSLVWESTVLLALCNEDYLPADCPFGRADLEKLLSKDAHEKGENADVGEVGKEIKVAEGKATGDKRQEVGGMTRGTGETGSNGVSVAMETLTTGEERMDTSEPGQVIQNTLITTETGVSSNVLQEITQRSIVDAGQSLNPIPGVVTTSTSSTSIESDILPGPIGLGSGSDDKEAKKKVSPAMQAQLRQLKPLLTLSSRLGRALSELFVLLVKLCVGSPVRQRRSQQPPPTPPIPSPAARAVALALTKLLAGGLSFQPPLCAPQPKLRMTFLVCSAGFTAPMLFDEKKQPYHLMLQKFVACGGQAALFQSFSWALSINGKVPLSEGLEHADLPEGTGEFLDSWLTLVEKMINPKAVLETPHTLPSKDKAPGLTPFNPVQYLISTQKAAFNSVMNLWNKKPLLVHGSRMSESVLMILCHIIDGEAKIKKYLEKEKASAPSGSTGDTAVDLSGAGPSGITSNIGAAAVPVPSVTTRRTLDSLVNQAHLQQLMDMGFTREQGIMALNNTSSLEQATDYILTNPVPSTAQNPLAGAMDQDNDDDQMMRAIAMSLGENAVMSTDQGKNEGKDEKVNNEAEEKQEAEEPLDTAVLDEFTYNIFPGCLNLLDTLPETVYRVCDLLIVVMARNGASWKRETLGTLCKDLCALCDEMTSYAQEMNFTAMQSSPSAQKFATRLHLLSLLAEEMNLACALAMQGVNLPMRIVQLLQISKDVMLCPSQIADSKLTPKWLAPMLLLLDLWEKISVALKRKMQARIAVGGNRTWKWFDDSSGRWCKYSTNNNATIDEAYRKGENFVRFQAGRRKYNVQFGTMIQLNEETGNRRPVMLSIPTAEEKPQGKKEIKESSSDEQAIEEIKKEFEVPDDMEDYLPGLSHENIEVVIGCLSAYLSIHLNPDTLHAAMRLILRMTRQHQYAVKFVAEGGAKRLLTLTSESNFQGFLSLATLIFRHILEEPVSLRYCMEKVMRNVCAGIGSCQSGVSQGVVGAKEMHYVLRVLGPAACRDPEMFAQVARDTLQIALPPASIRDEDESRYCGPNAPQILKCTPTKQLESLVNPSIKTFIWDLLNALIAEQPKKTAKDSTSSLTKGLLTLSEAIQEAVSEGYSGNSAHFSYVIRCGTGANSQTSGDTEQASGEKESSPTGVEGNNCPTLSALIPKSAILRLLSEIIRSYGNCVQLITQYNYLPGQTELVPDGCSVLAFVLDSLLPSSQDVGDNDCPALSRVFIASIASCSHSPDAQMALVTEVKGALQRALALPEGSSKHQRIQALASIINTMIDSCPTPGQVPNQVFKGQQVLNNNMMKILVKKGVLVDLARIPHSLDLSSPFLAPTINAALKPLETLSRSVNSPDKFVSMKKASGDHNTTAPDQGGTTTQVVTEPSLPNVEESQGESLPAASVANEMNVTIEDVTNNPDAQIDLETASEHQIAEPQVVGQEEELDNVLQQIFQTGTGGDPEDQVISEMTISNEPTGGDEDNEILIDVEVEGDDDDYEAHDSQMVSQVLSDEDDENDVRDHRDRDDNQDDVSGDEEDYDEADQEEIGEEDEEDDEEDEDEDDDDASDIDGENDDYQEMRNPFDTDDLVFHMEDFPSGGGGQHIIFNDTSQIQTYQLPVHLHESDTGADSLPSMPPAPSNITSTHPLLMRQGDAHSARGHRGSRQRMRTLPTVHVNLNSTTRQPNTPVILQRLLGPSTAAEILQLTSNLSHVQNAGGSGPTRVVLAGDNLPLIQRGPDDDLFEELFQDPYADGGSSGTGALSCIPSTLSRWTEETKVLDGDGVHDLVMILKPPLIEELVKRRDEELAERKEKRKKSAEASGTTDDKKKDSLLESKPVANSSSLGPIITTPRLRMSNAVDNSSSLGPIITTPRLRTSNAENSASQAAEILASAMVEQVFSPLVASSVSALSQPAATIVTSASAGSAPRSAPASAVANSIDFTPVQTNSRLPASASEFASNVTGAHGPVSVNSSAISQSRFVRQPMMVIQPSATDSGSQSSFSHEHPVIPLSSRPLTSSSSGNLSSTQSVLGDNVPPASTSSFNSIWQAASETLASHLRDNPHLEGWATGMTGTMSSTDETRPSPTPNPIPGSMISQLLDSIMSDQPYTGGGSTNTTPSIPPPPLPLPSSALPGSRPPLAIRHNPWHHEGQFGSTGLPTYFYGSPNIDTLTTQSSTTATLNNPQQRLTGEMATSSMSFPQSVASSSRPVPALFELPSLTESAPQTPASSTPLCSGLDLAYDFTSIFSQAQQPFYSSGVTGATPPLSNLTFVTTTTPTTLPTTTTVTPSIPSETLPSSSASSSSISGAQQSHGVTSSEPEIPEGVDPSFLAALPEHIRQEVISEQLRLQRIRRRAQEQAQQSTSTSDSGGGEGTTTMEVNPEFLAALPPAIQEEVLAQQRAEQARMAALQQSAANPDLPVDPATFFSTLSTSLRQQVLSDMDDSMLAVLPPELAAEAQELRRDMEERHRRLLQERLFAQAGAASISAILRHNALSGRLGTRYAIRATQGHNQWSFGGSRLNQGQSGATNPTKVKGRFMLDAEALTCLLVLLFIDEPKLNTTRLHRVLRNLCYHGPTRAWLIRALLSIIQKAGDNATTSHMANSLYLEAAVTPNFKDKGKGKKSALSAAASSVTSFSSTTSFDSLVSMQSESSLAPTTNPHPSSVNTPLGIGSTNPTSTGGSGYWLSISLEAALGCRANVFQIHRTSGKKLSSSAPAQVSIHPQAAPVVCRHALDTLISLAKIFPTYFLPAGKVKELNKCDGSKEEDPEISGSKKPNTGTQAAAQSSPKSTRAASENSASSGTSARHDPKNDNDFWNILVRLDNASCKSKGKGVQRSHSGASSESEMLATDYATSALGQLMSMLNHPVVRRSQLLTDRLLRLLGLIAISLPDNTRASLASTAPSVTTSTARTAAATTVAAVTAAPTVSTALITPAVSVAIPPIPPAGQETAQSGNQAGASSSVQEKTKKKEDGVSAAETDLEEEDNPILYNQLKLAVEVLTSKSCSEEGLEDATNLLLQLSWVNTSTGAAVLELLLSGARQLGMTVCGHINSLLEQLRDLNSRLGFDMMDDDNNGEVSGGTPTSGASGTLQPTKGMLQDRFASGANIVLSAPTKLKTGRELQLPSMSQLTSKTSGQQFFLRILKVIIQLRDDARTTGNKHKKPTSRGRGRPGIEQIHAILNSVVDDDFLNFFGDNQMLPDAPAASNTLAPLAGRTASTTTNRSSIPDVPTVSQSQASQGHEEASRSVELPMEVDSQATGGAIGADSESKVSDTTSSITQTAGSPALPRLSEQLGLEDLWSTLGSCLAELARTPDHHAVLILQPAVEAFFIVHAGEKGNKTSEQPASKREDQLAHLNMEMAPPSPSPGPSSAEGPLSQLARDNSGIAMASITHLPPDTQKFLKFAETHRTVLNQILRQSTLPLAEGPFSVLVDYTRILDFDVKRRYFRQELERMNEGARREDLPVHVRRSHVFEDSFRELFRRTPEEWKQRFYIVFEGEEGQDAGGLLREWYIIISHEIFNQNYALFLTSPGDRVTYSINPSSHCNSNHLSYFKFVGRIIAKAVYDNKLLDCYFTRSFYKHMLGLAVKYTDMESEDYAFYQGLVFLLENKVTDLGYDIFFSTEIQEFGVTETRELITNGSNVLVTDENKREYVKLVCQMKMTGAIRQQLNSFLEGFYDIIPKKLVSIFTEQELELLISGLPTIDIDDLKANTEYHKYQATSLQIQWFWRALRSFDQAERANFLQFVTGTSKVPLGGFGNLEGMNGTQKFQIHRDDRSTDRLPSAHTCFNQLDLPAYETFDKLRKMLLLAISECSEGFGLA</sequence>
<dbReference type="FunFam" id="3.30.2160.10:FF:000001">
    <property type="entry name" value="E3 ubiquitin-protein ligase NEDD4-like"/>
    <property type="match status" value="1"/>
</dbReference>
<evidence type="ECO:0000259" key="18">
    <source>
        <dbReference type="PROSITE" id="PS50237"/>
    </source>
</evidence>
<name>A0AAV2H8L3_LYMST</name>
<dbReference type="GO" id="GO:0006281">
    <property type="term" value="P:DNA repair"/>
    <property type="evidence" value="ECO:0007669"/>
    <property type="project" value="UniProtKB-KW"/>
</dbReference>
<comment type="caution">
    <text evidence="20">The sequence shown here is derived from an EMBL/GenBank/DDBJ whole genome shotgun (WGS) entry which is preliminary data.</text>
</comment>
<evidence type="ECO:0000256" key="9">
    <source>
        <dbReference type="ARBA" id="ARBA00022786"/>
    </source>
</evidence>
<dbReference type="SUPFAM" id="SSF117839">
    <property type="entry name" value="WWE domain"/>
    <property type="match status" value="1"/>
</dbReference>
<dbReference type="InterPro" id="IPR015940">
    <property type="entry name" value="UBA"/>
</dbReference>
<dbReference type="InterPro" id="IPR009060">
    <property type="entry name" value="UBA-like_sf"/>
</dbReference>
<feature type="domain" description="UBA" evidence="17">
    <location>
        <begin position="1498"/>
        <end position="1537"/>
    </location>
</feature>
<feature type="region of interest" description="Disordered" evidence="15">
    <location>
        <begin position="1574"/>
        <end position="1600"/>
    </location>
</feature>
<dbReference type="InterPro" id="IPR050409">
    <property type="entry name" value="E3_ubiq-protein_ligase"/>
</dbReference>
<feature type="domain" description="HECT" evidence="18">
    <location>
        <begin position="4483"/>
        <end position="4819"/>
    </location>
</feature>
<feature type="region of interest" description="Disordered" evidence="15">
    <location>
        <begin position="4071"/>
        <end position="4093"/>
    </location>
</feature>
<feature type="region of interest" description="Disordered" evidence="15">
    <location>
        <begin position="4357"/>
        <end position="4377"/>
    </location>
</feature>
<dbReference type="PANTHER" id="PTHR11254:SF67">
    <property type="entry name" value="E3 UBIQUITIN-PROTEIN LIGASE HUWE1"/>
    <property type="match status" value="1"/>
</dbReference>
<dbReference type="Pfam" id="PF00627">
    <property type="entry name" value="UBA"/>
    <property type="match status" value="1"/>
</dbReference>
<dbReference type="FunFam" id="3.90.1750.10:FF:000003">
    <property type="entry name" value="E3 ubiquitin-protein ligase UPL1"/>
    <property type="match status" value="1"/>
</dbReference>
<keyword evidence="21" id="KW-1185">Reference proteome</keyword>
<evidence type="ECO:0000313" key="20">
    <source>
        <dbReference type="EMBL" id="CAL1528834.1"/>
    </source>
</evidence>
<evidence type="ECO:0000313" key="21">
    <source>
        <dbReference type="Proteomes" id="UP001497497"/>
    </source>
</evidence>
<feature type="compositionally biased region" description="Low complexity" evidence="15">
    <location>
        <begin position="3358"/>
        <end position="3368"/>
    </location>
</feature>
<keyword evidence="5" id="KW-0813">Transport</keyword>
<dbReference type="InterPro" id="IPR037197">
    <property type="entry name" value="WWE_dom_sf"/>
</dbReference>
<dbReference type="Pfam" id="PF02825">
    <property type="entry name" value="WWE"/>
    <property type="match status" value="1"/>
</dbReference>
<dbReference type="SUPFAM" id="SSF46934">
    <property type="entry name" value="UBA-like"/>
    <property type="match status" value="1"/>
</dbReference>
<feature type="region of interest" description="Disordered" evidence="15">
    <location>
        <begin position="2993"/>
        <end position="3042"/>
    </location>
</feature>
<proteinExistence type="inferred from homology"/>
<keyword evidence="8" id="KW-0227">DNA damage</keyword>
<feature type="compositionally biased region" description="Polar residues" evidence="15">
    <location>
        <begin position="4271"/>
        <end position="4282"/>
    </location>
</feature>
<keyword evidence="16" id="KW-0812">Transmembrane</keyword>
<feature type="region of interest" description="Disordered" evidence="15">
    <location>
        <begin position="526"/>
        <end position="545"/>
    </location>
</feature>
<feature type="region of interest" description="Disordered" evidence="15">
    <location>
        <begin position="3943"/>
        <end position="3983"/>
    </location>
</feature>
<feature type="region of interest" description="Disordered" evidence="15">
    <location>
        <begin position="3759"/>
        <end position="3812"/>
    </location>
</feature>
<feature type="region of interest" description="Disordered" evidence="15">
    <location>
        <begin position="1078"/>
        <end position="1102"/>
    </location>
</feature>
<keyword evidence="6" id="KW-0597">Phosphoprotein</keyword>
<evidence type="ECO:0000256" key="10">
    <source>
        <dbReference type="ARBA" id="ARBA00022816"/>
    </source>
</evidence>
<evidence type="ECO:0000256" key="4">
    <source>
        <dbReference type="ARBA" id="ARBA00012485"/>
    </source>
</evidence>
<evidence type="ECO:0000256" key="2">
    <source>
        <dbReference type="ARBA" id="ARBA00004123"/>
    </source>
</evidence>
<evidence type="ECO:0000256" key="11">
    <source>
        <dbReference type="ARBA" id="ARBA00023204"/>
    </source>
</evidence>
<dbReference type="Gene3D" id="3.90.1750.10">
    <property type="entry name" value="Hect, E3 ligase catalytic domains"/>
    <property type="match status" value="1"/>
</dbReference>
<feature type="compositionally biased region" description="Polar residues" evidence="15">
    <location>
        <begin position="3774"/>
        <end position="3804"/>
    </location>
</feature>
<feature type="region of interest" description="Disordered" evidence="15">
    <location>
        <begin position="2813"/>
        <end position="2852"/>
    </location>
</feature>
<dbReference type="PROSITE" id="PS50237">
    <property type="entry name" value="HECT"/>
    <property type="match status" value="1"/>
</dbReference>
<evidence type="ECO:0000256" key="8">
    <source>
        <dbReference type="ARBA" id="ARBA00022763"/>
    </source>
</evidence>
<comment type="subcellular location">
    <subcellularLocation>
        <location evidence="2">Nucleus</location>
    </subcellularLocation>
</comment>
<feature type="region of interest" description="Disordered" evidence="15">
    <location>
        <begin position="767"/>
        <end position="807"/>
    </location>
</feature>
<dbReference type="InterPro" id="IPR035983">
    <property type="entry name" value="Hect_E3_ubiquitin_ligase"/>
</dbReference>
<feature type="region of interest" description="Disordered" evidence="15">
    <location>
        <begin position="1166"/>
        <end position="1198"/>
    </location>
</feature>
<feature type="compositionally biased region" description="Low complexity" evidence="15">
    <location>
        <begin position="3951"/>
        <end position="3962"/>
    </location>
</feature>
<evidence type="ECO:0000259" key="17">
    <source>
        <dbReference type="PROSITE" id="PS50030"/>
    </source>
</evidence>
<feature type="region of interest" description="Disordered" evidence="15">
    <location>
        <begin position="3353"/>
        <end position="3377"/>
    </location>
</feature>
<feature type="transmembrane region" description="Helical" evidence="16">
    <location>
        <begin position="119"/>
        <end position="141"/>
    </location>
</feature>
<feature type="compositionally biased region" description="Basic and acidic residues" evidence="15">
    <location>
        <begin position="1078"/>
        <end position="1087"/>
    </location>
</feature>
<comment type="pathway">
    <text evidence="3">Protein modification; protein ubiquitination.</text>
</comment>
<dbReference type="GO" id="GO:0006511">
    <property type="term" value="P:ubiquitin-dependent protein catabolic process"/>
    <property type="evidence" value="ECO:0007669"/>
    <property type="project" value="TreeGrafter"/>
</dbReference>
<dbReference type="GO" id="GO:0005634">
    <property type="term" value="C:nucleus"/>
    <property type="evidence" value="ECO:0007669"/>
    <property type="project" value="UniProtKB-SubCell"/>
</dbReference>
<accession>A0AAV2H8L3</accession>
<dbReference type="PANTHER" id="PTHR11254">
    <property type="entry name" value="HECT DOMAIN UBIQUITIN-PROTEIN LIGASE"/>
    <property type="match status" value="1"/>
</dbReference>
<feature type="compositionally biased region" description="Polar residues" evidence="15">
    <location>
        <begin position="4215"/>
        <end position="4238"/>
    </location>
</feature>
<feature type="region of interest" description="Disordered" evidence="15">
    <location>
        <begin position="4215"/>
        <end position="4283"/>
    </location>
</feature>
<dbReference type="SUPFAM" id="SSF48371">
    <property type="entry name" value="ARM repeat"/>
    <property type="match status" value="1"/>
</dbReference>
<feature type="compositionally biased region" description="Basic and acidic residues" evidence="15">
    <location>
        <begin position="2827"/>
        <end position="2836"/>
    </location>
</feature>
<evidence type="ECO:0000256" key="1">
    <source>
        <dbReference type="ARBA" id="ARBA00000885"/>
    </source>
</evidence>
<keyword evidence="10" id="KW-0509">mRNA transport</keyword>
<comment type="catalytic activity">
    <reaction evidence="1">
        <text>S-ubiquitinyl-[E2 ubiquitin-conjugating enzyme]-L-cysteine + [acceptor protein]-L-lysine = [E2 ubiquitin-conjugating enzyme]-L-cysteine + N(6)-ubiquitinyl-[acceptor protein]-L-lysine.</text>
        <dbReference type="EC" id="2.3.2.26"/>
    </reaction>
</comment>
<dbReference type="Pfam" id="PF14377">
    <property type="entry name" value="UBM"/>
    <property type="match status" value="3"/>
</dbReference>
<feature type="region of interest" description="Disordered" evidence="15">
    <location>
        <begin position="3651"/>
        <end position="3673"/>
    </location>
</feature>
<feature type="region of interest" description="Disordered" evidence="15">
    <location>
        <begin position="2134"/>
        <end position="2157"/>
    </location>
</feature>
<feature type="compositionally biased region" description="Low complexity" evidence="15">
    <location>
        <begin position="526"/>
        <end position="539"/>
    </location>
</feature>
<feature type="compositionally biased region" description="Acidic residues" evidence="15">
    <location>
        <begin position="2531"/>
        <end position="2580"/>
    </location>
</feature>
<dbReference type="Gene3D" id="6.10.250.1630">
    <property type="match status" value="1"/>
</dbReference>
<dbReference type="CDD" id="cd00078">
    <property type="entry name" value="HECTc"/>
    <property type="match status" value="1"/>
</dbReference>
<dbReference type="InterPro" id="IPR010314">
    <property type="entry name" value="E3_Ub_ligase_DUF913"/>
</dbReference>
<evidence type="ECO:0000259" key="19">
    <source>
        <dbReference type="PROSITE" id="PS50918"/>
    </source>
</evidence>
<evidence type="ECO:0000256" key="3">
    <source>
        <dbReference type="ARBA" id="ARBA00004906"/>
    </source>
</evidence>
<keyword evidence="12" id="KW-0539">Nucleus</keyword>
<feature type="region of interest" description="Disordered" evidence="15">
    <location>
        <begin position="3274"/>
        <end position="3327"/>
    </location>
</feature>
<feature type="compositionally biased region" description="Low complexity" evidence="15">
    <location>
        <begin position="3013"/>
        <end position="3033"/>
    </location>
</feature>
<feature type="region of interest" description="Disordered" evidence="15">
    <location>
        <begin position="2366"/>
        <end position="2386"/>
    </location>
</feature>
<dbReference type="GO" id="GO:0061630">
    <property type="term" value="F:ubiquitin protein ligase activity"/>
    <property type="evidence" value="ECO:0007669"/>
    <property type="project" value="UniProtKB-EC"/>
</dbReference>
<evidence type="ECO:0000256" key="6">
    <source>
        <dbReference type="ARBA" id="ARBA00022553"/>
    </source>
</evidence>
<gene>
    <name evidence="20" type="ORF">GSLYS_00003004001</name>
</gene>
<feature type="active site" description="Glycyl thioester intermediate" evidence="14">
    <location>
        <position position="4786"/>
    </location>
</feature>
<keyword evidence="9 14" id="KW-0833">Ubl conjugation pathway</keyword>
<dbReference type="InterPro" id="IPR016024">
    <property type="entry name" value="ARM-type_fold"/>
</dbReference>
<keyword evidence="16" id="KW-0472">Membrane</keyword>
<feature type="compositionally biased region" description="Polar residues" evidence="15">
    <location>
        <begin position="2134"/>
        <end position="2144"/>
    </location>
</feature>
<evidence type="ECO:0000256" key="16">
    <source>
        <dbReference type="SAM" id="Phobius"/>
    </source>
</evidence>
<organism evidence="20 21">
    <name type="scientific">Lymnaea stagnalis</name>
    <name type="common">Great pond snail</name>
    <name type="synonym">Helix stagnalis</name>
    <dbReference type="NCBI Taxonomy" id="6523"/>
    <lineage>
        <taxon>Eukaryota</taxon>
        <taxon>Metazoa</taxon>
        <taxon>Spiralia</taxon>
        <taxon>Lophotrochozoa</taxon>
        <taxon>Mollusca</taxon>
        <taxon>Gastropoda</taxon>
        <taxon>Heterobranchia</taxon>
        <taxon>Euthyneura</taxon>
        <taxon>Panpulmonata</taxon>
        <taxon>Hygrophila</taxon>
        <taxon>Lymnaeoidea</taxon>
        <taxon>Lymnaeidae</taxon>
        <taxon>Lymnaea</taxon>
    </lineage>
</organism>
<keyword evidence="7" id="KW-0808">Transferase</keyword>
<dbReference type="Pfam" id="PF06012">
    <property type="entry name" value="DUF908"/>
    <property type="match status" value="1"/>
</dbReference>
<dbReference type="Pfam" id="PF06025">
    <property type="entry name" value="DUF913"/>
    <property type="match status" value="1"/>
</dbReference>
<dbReference type="GO" id="GO:0000209">
    <property type="term" value="P:protein polyubiquitination"/>
    <property type="evidence" value="ECO:0007669"/>
    <property type="project" value="TreeGrafter"/>
</dbReference>
<dbReference type="InterPro" id="IPR000569">
    <property type="entry name" value="HECT_dom"/>
</dbReference>
<dbReference type="EC" id="2.3.2.26" evidence="4"/>
<feature type="compositionally biased region" description="Low complexity" evidence="15">
    <location>
        <begin position="4079"/>
        <end position="4089"/>
    </location>
</feature>
<dbReference type="InterPro" id="IPR010309">
    <property type="entry name" value="E3_Ub_ligase_DUF908"/>
</dbReference>
<reference evidence="20 21" key="1">
    <citation type="submission" date="2024-04" db="EMBL/GenBank/DDBJ databases">
        <authorList>
            <consortium name="Genoscope - CEA"/>
            <person name="William W."/>
        </authorList>
    </citation>
    <scope>NUCLEOTIDE SEQUENCE [LARGE SCALE GENOMIC DNA]</scope>
</reference>
<dbReference type="PROSITE" id="PS50918">
    <property type="entry name" value="WWE"/>
    <property type="match status" value="1"/>
</dbReference>
<dbReference type="CDD" id="cd14288">
    <property type="entry name" value="UBA_HUWE1"/>
    <property type="match status" value="1"/>
</dbReference>
<feature type="region of interest" description="Disordered" evidence="15">
    <location>
        <begin position="2861"/>
        <end position="2880"/>
    </location>
</feature>
<dbReference type="GO" id="GO:0005737">
    <property type="term" value="C:cytoplasm"/>
    <property type="evidence" value="ECO:0007669"/>
    <property type="project" value="TreeGrafter"/>
</dbReference>
<feature type="compositionally biased region" description="Polar residues" evidence="15">
    <location>
        <begin position="2372"/>
        <end position="2386"/>
    </location>
</feature>
<dbReference type="Proteomes" id="UP001497497">
    <property type="component" value="Unassembled WGS sequence"/>
</dbReference>
<evidence type="ECO:0000256" key="12">
    <source>
        <dbReference type="ARBA" id="ARBA00023242"/>
    </source>
</evidence>
<dbReference type="InterPro" id="IPR004170">
    <property type="entry name" value="WWE_dom"/>
</dbReference>
<dbReference type="SUPFAM" id="SSF56204">
    <property type="entry name" value="Hect, E3 ligase catalytic domain"/>
    <property type="match status" value="1"/>
</dbReference>
<feature type="compositionally biased region" description="Acidic residues" evidence="15">
    <location>
        <begin position="792"/>
        <end position="801"/>
    </location>
</feature>